<feature type="region of interest" description="Disordered" evidence="1">
    <location>
        <begin position="80"/>
        <end position="159"/>
    </location>
</feature>
<evidence type="ECO:0000313" key="3">
    <source>
        <dbReference type="EMBL" id="KAF2824308.1"/>
    </source>
</evidence>
<gene>
    <name evidence="3" type="ORF">CC86DRAFT_468462</name>
</gene>
<dbReference type="AlphaFoldDB" id="A0A6A6ZU76"/>
<organism evidence="3 4">
    <name type="scientific">Ophiobolus disseminans</name>
    <dbReference type="NCBI Taxonomy" id="1469910"/>
    <lineage>
        <taxon>Eukaryota</taxon>
        <taxon>Fungi</taxon>
        <taxon>Dikarya</taxon>
        <taxon>Ascomycota</taxon>
        <taxon>Pezizomycotina</taxon>
        <taxon>Dothideomycetes</taxon>
        <taxon>Pleosporomycetidae</taxon>
        <taxon>Pleosporales</taxon>
        <taxon>Pleosporineae</taxon>
        <taxon>Phaeosphaeriaceae</taxon>
        <taxon>Ophiobolus</taxon>
    </lineage>
</organism>
<feature type="transmembrane region" description="Helical" evidence="2">
    <location>
        <begin position="207"/>
        <end position="223"/>
    </location>
</feature>
<proteinExistence type="predicted"/>
<evidence type="ECO:0000256" key="2">
    <source>
        <dbReference type="SAM" id="Phobius"/>
    </source>
</evidence>
<evidence type="ECO:0000256" key="1">
    <source>
        <dbReference type="SAM" id="MobiDB-lite"/>
    </source>
</evidence>
<feature type="transmembrane region" description="Helical" evidence="2">
    <location>
        <begin position="268"/>
        <end position="288"/>
    </location>
</feature>
<reference evidence="3" key="1">
    <citation type="journal article" date="2020" name="Stud. Mycol.">
        <title>101 Dothideomycetes genomes: a test case for predicting lifestyles and emergence of pathogens.</title>
        <authorList>
            <person name="Haridas S."/>
            <person name="Albert R."/>
            <person name="Binder M."/>
            <person name="Bloem J."/>
            <person name="Labutti K."/>
            <person name="Salamov A."/>
            <person name="Andreopoulos B."/>
            <person name="Baker S."/>
            <person name="Barry K."/>
            <person name="Bills G."/>
            <person name="Bluhm B."/>
            <person name="Cannon C."/>
            <person name="Castanera R."/>
            <person name="Culley D."/>
            <person name="Daum C."/>
            <person name="Ezra D."/>
            <person name="Gonzalez J."/>
            <person name="Henrissat B."/>
            <person name="Kuo A."/>
            <person name="Liang C."/>
            <person name="Lipzen A."/>
            <person name="Lutzoni F."/>
            <person name="Magnuson J."/>
            <person name="Mondo S."/>
            <person name="Nolan M."/>
            <person name="Ohm R."/>
            <person name="Pangilinan J."/>
            <person name="Park H.-J."/>
            <person name="Ramirez L."/>
            <person name="Alfaro M."/>
            <person name="Sun H."/>
            <person name="Tritt A."/>
            <person name="Yoshinaga Y."/>
            <person name="Zwiers L.-H."/>
            <person name="Turgeon B."/>
            <person name="Goodwin S."/>
            <person name="Spatafora J."/>
            <person name="Crous P."/>
            <person name="Grigoriev I."/>
        </authorList>
    </citation>
    <scope>NUCLEOTIDE SEQUENCE</scope>
    <source>
        <strain evidence="3">CBS 113818</strain>
    </source>
</reference>
<dbReference type="Proteomes" id="UP000799424">
    <property type="component" value="Unassembled WGS sequence"/>
</dbReference>
<protein>
    <submittedName>
        <fullName evidence="3">Uncharacterized protein</fullName>
    </submittedName>
</protein>
<keyword evidence="2" id="KW-0472">Membrane</keyword>
<evidence type="ECO:0000313" key="4">
    <source>
        <dbReference type="Proteomes" id="UP000799424"/>
    </source>
</evidence>
<keyword evidence="4" id="KW-1185">Reference proteome</keyword>
<accession>A0A6A6ZU76</accession>
<dbReference type="EMBL" id="MU006230">
    <property type="protein sequence ID" value="KAF2824308.1"/>
    <property type="molecule type" value="Genomic_DNA"/>
</dbReference>
<name>A0A6A6ZU76_9PLEO</name>
<sequence length="328" mass="36098">MEQRKLELRALTASHNQMFAGTSMFVTDSAYSEHFSFTITLPCHFPLHLQLDDPMASTLPQLRNETHNFAYHATSALSAIKPAPPLPPNPPARSRSQGALSCYSLKSPTPPIPAKSPQRNIPSPEPFRPLHLPTIVPTPPPRTRSRPHTRPPRPTHTTNAQLQLRDLIQPPTSYYAPVFRPHVPTTLAPTKKRIRPKGRHAWHNTRIALRVLIFTVMLIGLAIDLTQYTGARLDIILIYVAPCAILYNFIEVLSFVFFDRGVPPKVHLFVDFVLANALMIGGSVQLILGGAVKVVNAVGAMMVCSGVGQSAVWVLGVVGVVREKYGGT</sequence>
<keyword evidence="2" id="KW-1133">Transmembrane helix</keyword>
<keyword evidence="2" id="KW-0812">Transmembrane</keyword>
<feature type="transmembrane region" description="Helical" evidence="2">
    <location>
        <begin position="235"/>
        <end position="256"/>
    </location>
</feature>
<feature type="compositionally biased region" description="Basic residues" evidence="1">
    <location>
        <begin position="143"/>
        <end position="153"/>
    </location>
</feature>
<feature type="transmembrane region" description="Helical" evidence="2">
    <location>
        <begin position="294"/>
        <end position="321"/>
    </location>
</feature>
<feature type="compositionally biased region" description="Pro residues" evidence="1">
    <location>
        <begin position="82"/>
        <end position="91"/>
    </location>
</feature>